<dbReference type="CDD" id="cd01285">
    <property type="entry name" value="nucleoside_deaminase"/>
    <property type="match status" value="1"/>
</dbReference>
<sequence>MTVDLMGAALRVAEDALAAGELPIGAVVAVGDEIVARAWTRDVGLDRRLAHAEMLALTEADSVLGWRPRAGPVRLATTLEPCVMCLGAAMAMRVDEVHYGLAARADGAVSLLRDWRPHAAMDWYRLPLLHGPSYPDECRALFRRYVDTMPDSGFRRWASFTASDA</sequence>
<protein>
    <submittedName>
        <fullName evidence="2">tRNA-specific adenosine deaminase</fullName>
    </submittedName>
</protein>
<dbReference type="Pfam" id="PF00383">
    <property type="entry name" value="dCMP_cyt_deam_1"/>
    <property type="match status" value="1"/>
</dbReference>
<dbReference type="PROSITE" id="PS51747">
    <property type="entry name" value="CYT_DCMP_DEAMINASES_2"/>
    <property type="match status" value="1"/>
</dbReference>
<organism evidence="2 3">
    <name type="scientific">Virgisporangium aurantiacum</name>
    <dbReference type="NCBI Taxonomy" id="175570"/>
    <lineage>
        <taxon>Bacteria</taxon>
        <taxon>Bacillati</taxon>
        <taxon>Actinomycetota</taxon>
        <taxon>Actinomycetes</taxon>
        <taxon>Micromonosporales</taxon>
        <taxon>Micromonosporaceae</taxon>
        <taxon>Virgisporangium</taxon>
    </lineage>
</organism>
<evidence type="ECO:0000313" key="2">
    <source>
        <dbReference type="EMBL" id="GIJ55346.1"/>
    </source>
</evidence>
<dbReference type="EMBL" id="BOPG01000017">
    <property type="protein sequence ID" value="GIJ55346.1"/>
    <property type="molecule type" value="Genomic_DNA"/>
</dbReference>
<name>A0A8J4DZ51_9ACTN</name>
<dbReference type="GO" id="GO:0003824">
    <property type="term" value="F:catalytic activity"/>
    <property type="evidence" value="ECO:0007669"/>
    <property type="project" value="InterPro"/>
</dbReference>
<comment type="caution">
    <text evidence="2">The sequence shown here is derived from an EMBL/GenBank/DDBJ whole genome shotgun (WGS) entry which is preliminary data.</text>
</comment>
<dbReference type="PANTHER" id="PTHR11079:SF179">
    <property type="entry name" value="TRNA(ADENINE(34)) DEAMINASE, CHLOROPLASTIC"/>
    <property type="match status" value="1"/>
</dbReference>
<feature type="domain" description="CMP/dCMP-type deaminase" evidence="1">
    <location>
        <begin position="1"/>
        <end position="123"/>
    </location>
</feature>
<dbReference type="RefSeq" id="WP_203992026.1">
    <property type="nucleotide sequence ID" value="NZ_BOPG01000017.1"/>
</dbReference>
<dbReference type="Proteomes" id="UP000612585">
    <property type="component" value="Unassembled WGS sequence"/>
</dbReference>
<dbReference type="SUPFAM" id="SSF53927">
    <property type="entry name" value="Cytidine deaminase-like"/>
    <property type="match status" value="1"/>
</dbReference>
<dbReference type="InterPro" id="IPR002125">
    <property type="entry name" value="CMP_dCMP_dom"/>
</dbReference>
<dbReference type="Gene3D" id="3.40.140.10">
    <property type="entry name" value="Cytidine Deaminase, domain 2"/>
    <property type="match status" value="1"/>
</dbReference>
<evidence type="ECO:0000259" key="1">
    <source>
        <dbReference type="PROSITE" id="PS51747"/>
    </source>
</evidence>
<evidence type="ECO:0000313" key="3">
    <source>
        <dbReference type="Proteomes" id="UP000612585"/>
    </source>
</evidence>
<gene>
    <name evidence="2" type="primary">tadA_1</name>
    <name evidence="2" type="ORF">Vau01_028620</name>
</gene>
<proteinExistence type="predicted"/>
<dbReference type="InterPro" id="IPR016193">
    <property type="entry name" value="Cytidine_deaminase-like"/>
</dbReference>
<reference evidence="2" key="1">
    <citation type="submission" date="2021-01" db="EMBL/GenBank/DDBJ databases">
        <title>Whole genome shotgun sequence of Virgisporangium aurantiacum NBRC 16421.</title>
        <authorList>
            <person name="Komaki H."/>
            <person name="Tamura T."/>
        </authorList>
    </citation>
    <scope>NUCLEOTIDE SEQUENCE</scope>
    <source>
        <strain evidence="2">NBRC 16421</strain>
    </source>
</reference>
<dbReference type="AlphaFoldDB" id="A0A8J4DZ51"/>
<keyword evidence="3" id="KW-1185">Reference proteome</keyword>
<dbReference type="PANTHER" id="PTHR11079">
    <property type="entry name" value="CYTOSINE DEAMINASE FAMILY MEMBER"/>
    <property type="match status" value="1"/>
</dbReference>
<accession>A0A8J4DZ51</accession>